<keyword evidence="3" id="KW-1185">Reference proteome</keyword>
<name>A0A0E0JEC8_ORYPU</name>
<accession>A0A0E0JEC8</accession>
<protein>
    <submittedName>
        <fullName evidence="2">Uncharacterized protein</fullName>
    </submittedName>
</protein>
<dbReference type="HOGENOM" id="CLU_1698345_0_0_1"/>
<reference evidence="2" key="1">
    <citation type="submission" date="2015-04" db="UniProtKB">
        <authorList>
            <consortium name="EnsemblPlants"/>
        </authorList>
    </citation>
    <scope>IDENTIFICATION</scope>
</reference>
<dbReference type="AlphaFoldDB" id="A0A0E0JEC8"/>
<dbReference type="Proteomes" id="UP000026962">
    <property type="component" value="Chromosome 1"/>
</dbReference>
<dbReference type="Gramene" id="OPUNC01G03580.7">
    <property type="protein sequence ID" value="OPUNC01G03580.7"/>
    <property type="gene ID" value="OPUNC01G03580"/>
</dbReference>
<reference evidence="2" key="2">
    <citation type="submission" date="2018-05" db="EMBL/GenBank/DDBJ databases">
        <title>OpunRS2 (Oryza punctata Reference Sequence Version 2).</title>
        <authorList>
            <person name="Zhang J."/>
            <person name="Kudrna D."/>
            <person name="Lee S."/>
            <person name="Talag J."/>
            <person name="Welchert J."/>
            <person name="Wing R.A."/>
        </authorList>
    </citation>
    <scope>NUCLEOTIDE SEQUENCE [LARGE SCALE GENOMIC DNA]</scope>
</reference>
<dbReference type="EnsemblPlants" id="OPUNC01G03580.7">
    <property type="protein sequence ID" value="OPUNC01G03580.7"/>
    <property type="gene ID" value="OPUNC01G03580"/>
</dbReference>
<dbReference type="PANTHER" id="PTHR11206">
    <property type="entry name" value="MULTIDRUG RESISTANCE PROTEIN"/>
    <property type="match status" value="1"/>
</dbReference>
<sequence length="162" mass="17158">MPCLEICMNVYGWEGMLFIGLNAALSVRVSNELLPPPPPPLTPLPPDLQASSFGPPGMAGKQGDGGDGREEDGAKVGLPALDVSLAFPQATPASIFPPCGALRRRLVPRWPDGAVTRVLWAFIKLSLASAVMPCLEIWYLMVLVGLTGHLDDAEIAVDSISI</sequence>
<feature type="compositionally biased region" description="Basic and acidic residues" evidence="1">
    <location>
        <begin position="64"/>
        <end position="73"/>
    </location>
</feature>
<feature type="region of interest" description="Disordered" evidence="1">
    <location>
        <begin position="36"/>
        <end position="73"/>
    </location>
</feature>
<evidence type="ECO:0000256" key="1">
    <source>
        <dbReference type="SAM" id="MobiDB-lite"/>
    </source>
</evidence>
<evidence type="ECO:0000313" key="3">
    <source>
        <dbReference type="Proteomes" id="UP000026962"/>
    </source>
</evidence>
<evidence type="ECO:0000313" key="2">
    <source>
        <dbReference type="EnsemblPlants" id="OPUNC01G03580.7"/>
    </source>
</evidence>
<proteinExistence type="predicted"/>
<feature type="compositionally biased region" description="Pro residues" evidence="1">
    <location>
        <begin position="36"/>
        <end position="46"/>
    </location>
</feature>
<organism evidence="2">
    <name type="scientific">Oryza punctata</name>
    <name type="common">Red rice</name>
    <dbReference type="NCBI Taxonomy" id="4537"/>
    <lineage>
        <taxon>Eukaryota</taxon>
        <taxon>Viridiplantae</taxon>
        <taxon>Streptophyta</taxon>
        <taxon>Embryophyta</taxon>
        <taxon>Tracheophyta</taxon>
        <taxon>Spermatophyta</taxon>
        <taxon>Magnoliopsida</taxon>
        <taxon>Liliopsida</taxon>
        <taxon>Poales</taxon>
        <taxon>Poaceae</taxon>
        <taxon>BOP clade</taxon>
        <taxon>Oryzoideae</taxon>
        <taxon>Oryzeae</taxon>
        <taxon>Oryzinae</taxon>
        <taxon>Oryza</taxon>
    </lineage>
</organism>